<dbReference type="InterPro" id="IPR036640">
    <property type="entry name" value="ABC1_TM_sf"/>
</dbReference>
<feature type="transmembrane region" description="Helical" evidence="9">
    <location>
        <begin position="254"/>
        <end position="271"/>
    </location>
</feature>
<dbReference type="PANTHER" id="PTHR24223">
    <property type="entry name" value="ATP-BINDING CASSETTE SUB-FAMILY C"/>
    <property type="match status" value="1"/>
</dbReference>
<dbReference type="GO" id="GO:0016887">
    <property type="term" value="F:ATP hydrolysis activity"/>
    <property type="evidence" value="ECO:0007669"/>
    <property type="project" value="InterPro"/>
</dbReference>
<accession>A0A815B9J3</accession>
<evidence type="ECO:0000256" key="3">
    <source>
        <dbReference type="ARBA" id="ARBA00022448"/>
    </source>
</evidence>
<dbReference type="GO" id="GO:0140359">
    <property type="term" value="F:ABC-type transporter activity"/>
    <property type="evidence" value="ECO:0007669"/>
    <property type="project" value="InterPro"/>
</dbReference>
<evidence type="ECO:0000256" key="1">
    <source>
        <dbReference type="ARBA" id="ARBA00004141"/>
    </source>
</evidence>
<protein>
    <recommendedName>
        <fullName evidence="10">ABC transmembrane type-1 domain-containing protein</fullName>
    </recommendedName>
</protein>
<feature type="transmembrane region" description="Helical" evidence="9">
    <location>
        <begin position="149"/>
        <end position="166"/>
    </location>
</feature>
<dbReference type="InterPro" id="IPR050173">
    <property type="entry name" value="ABC_transporter_C-like"/>
</dbReference>
<dbReference type="AlphaFoldDB" id="A0A815B9J3"/>
<dbReference type="PANTHER" id="PTHR24223:SF456">
    <property type="entry name" value="MULTIDRUG RESISTANCE-ASSOCIATED PROTEIN LETHAL(2)03659"/>
    <property type="match status" value="1"/>
</dbReference>
<comment type="similarity">
    <text evidence="2">Belongs to the ABC transporter superfamily. ABCC family. Conjugate transporter (TC 3.A.1.208) subfamily.</text>
</comment>
<organism evidence="11 12">
    <name type="scientific">Rotaria sordida</name>
    <dbReference type="NCBI Taxonomy" id="392033"/>
    <lineage>
        <taxon>Eukaryota</taxon>
        <taxon>Metazoa</taxon>
        <taxon>Spiralia</taxon>
        <taxon>Gnathifera</taxon>
        <taxon>Rotifera</taxon>
        <taxon>Eurotatoria</taxon>
        <taxon>Bdelloidea</taxon>
        <taxon>Philodinida</taxon>
        <taxon>Philodinidae</taxon>
        <taxon>Rotaria</taxon>
    </lineage>
</organism>
<dbReference type="Gene3D" id="1.20.1560.10">
    <property type="entry name" value="ABC transporter type 1, transmembrane domain"/>
    <property type="match status" value="1"/>
</dbReference>
<feature type="transmembrane region" description="Helical" evidence="9">
    <location>
        <begin position="227"/>
        <end position="248"/>
    </location>
</feature>
<evidence type="ECO:0000256" key="9">
    <source>
        <dbReference type="SAM" id="Phobius"/>
    </source>
</evidence>
<keyword evidence="5" id="KW-0547">Nucleotide-binding</keyword>
<dbReference type="InterPro" id="IPR044746">
    <property type="entry name" value="ABCC_6TM_D1"/>
</dbReference>
<evidence type="ECO:0000256" key="5">
    <source>
        <dbReference type="ARBA" id="ARBA00022741"/>
    </source>
</evidence>
<comment type="subcellular location">
    <subcellularLocation>
        <location evidence="1">Membrane</location>
        <topology evidence="1">Multi-pass membrane protein</topology>
    </subcellularLocation>
</comment>
<evidence type="ECO:0000313" key="12">
    <source>
        <dbReference type="Proteomes" id="UP000663882"/>
    </source>
</evidence>
<keyword evidence="3" id="KW-0813">Transport</keyword>
<keyword evidence="7 9" id="KW-1133">Transmembrane helix</keyword>
<dbReference type="EMBL" id="CAJNOO010002424">
    <property type="protein sequence ID" value="CAF1266759.1"/>
    <property type="molecule type" value="Genomic_DNA"/>
</dbReference>
<evidence type="ECO:0000256" key="8">
    <source>
        <dbReference type="ARBA" id="ARBA00023136"/>
    </source>
</evidence>
<evidence type="ECO:0000259" key="10">
    <source>
        <dbReference type="PROSITE" id="PS50929"/>
    </source>
</evidence>
<keyword evidence="4 9" id="KW-0812">Transmembrane</keyword>
<dbReference type="OrthoDB" id="6500128at2759"/>
<dbReference type="GO" id="GO:0016020">
    <property type="term" value="C:membrane"/>
    <property type="evidence" value="ECO:0007669"/>
    <property type="project" value="UniProtKB-SubCell"/>
</dbReference>
<dbReference type="Pfam" id="PF00005">
    <property type="entry name" value="ABC_tran"/>
    <property type="match status" value="1"/>
</dbReference>
<evidence type="ECO:0000313" key="11">
    <source>
        <dbReference type="EMBL" id="CAF1266759.1"/>
    </source>
</evidence>
<feature type="transmembrane region" description="Helical" evidence="9">
    <location>
        <begin position="340"/>
        <end position="362"/>
    </location>
</feature>
<dbReference type="GO" id="GO:0005524">
    <property type="term" value="F:ATP binding"/>
    <property type="evidence" value="ECO:0007669"/>
    <property type="project" value="UniProtKB-KW"/>
</dbReference>
<dbReference type="InterPro" id="IPR003439">
    <property type="entry name" value="ABC_transporter-like_ATP-bd"/>
</dbReference>
<dbReference type="PROSITE" id="PS50929">
    <property type="entry name" value="ABC_TM1F"/>
    <property type="match status" value="1"/>
</dbReference>
<evidence type="ECO:0000256" key="4">
    <source>
        <dbReference type="ARBA" id="ARBA00022692"/>
    </source>
</evidence>
<dbReference type="Gene3D" id="3.40.50.300">
    <property type="entry name" value="P-loop containing nucleotide triphosphate hydrolases"/>
    <property type="match status" value="1"/>
</dbReference>
<feature type="domain" description="ABC transmembrane type-1" evidence="10">
    <location>
        <begin position="111"/>
        <end position="379"/>
    </location>
</feature>
<keyword evidence="8 9" id="KW-0472">Membrane</keyword>
<comment type="caution">
    <text evidence="11">The sequence shown here is derived from an EMBL/GenBank/DDBJ whole genome shotgun (WGS) entry which is preliminary data.</text>
</comment>
<feature type="transmembrane region" description="Helical" evidence="9">
    <location>
        <begin position="111"/>
        <end position="137"/>
    </location>
</feature>
<name>A0A815B9J3_9BILA</name>
<dbReference type="SUPFAM" id="SSF90123">
    <property type="entry name" value="ABC transporter transmembrane region"/>
    <property type="match status" value="1"/>
</dbReference>
<dbReference type="InterPro" id="IPR011527">
    <property type="entry name" value="ABC1_TM_dom"/>
</dbReference>
<evidence type="ECO:0000256" key="7">
    <source>
        <dbReference type="ARBA" id="ARBA00022989"/>
    </source>
</evidence>
<reference evidence="11" key="1">
    <citation type="submission" date="2021-02" db="EMBL/GenBank/DDBJ databases">
        <authorList>
            <person name="Nowell W R."/>
        </authorList>
    </citation>
    <scope>NUCLEOTIDE SEQUENCE</scope>
</reference>
<sequence>MIRTNIKQESDERQALLDDEKTSHSIHDQNRRASSSLEWAESSWFHLFHILFWCWLKPILLSGYKRQLIKNDLEDLPMIDKTLTLLERLQSYDWSSTTSWMIIRKEFMKDLISVCLIGSLFCMADITQVLVYCQLIWSITNKRTSIYRLYLYIILLLLSIVLQSMAERQATFRSSRVGIRIRNALNIIIYTRALSLKSTSLEKINTGQILNLITSDTFKFEELYTNLADLIASVLETIILFGLCSWIIHPIPTLCGYALYPIFILIQMYFGRKFRQCREITAVCSDKRIQAYCEFIYGCHAVKMYNWEEPMENRIVQMRKNELESIRHTSRFRAFNGTQYFISAQLLSLATFGSAWLLGYPLTIANTFPLITAFAFMRENKANCVPLAFEKFSEAKFASKRIDVFMHLTVKQEHQSSSNTLSRDQKQKGSMIMSNASFSWQNDISCLSSLNLLVENGTLVGIVGPVGCGKSPFLAAILGEMNLIEGQLNTHHSSFSYTAQSPWIFADTFRNNILLNRPYNEQKYRNVIDACCLDVDLSRLGAIQ</sequence>
<keyword evidence="6" id="KW-0067">ATP-binding</keyword>
<gene>
    <name evidence="11" type="ORF">RFH988_LOCUS27970</name>
</gene>
<dbReference type="Pfam" id="PF00664">
    <property type="entry name" value="ABC_membrane"/>
    <property type="match status" value="1"/>
</dbReference>
<evidence type="ECO:0000256" key="6">
    <source>
        <dbReference type="ARBA" id="ARBA00022840"/>
    </source>
</evidence>
<dbReference type="CDD" id="cd18579">
    <property type="entry name" value="ABC_6TM_ABCC_D1"/>
    <property type="match status" value="1"/>
</dbReference>
<dbReference type="InterPro" id="IPR027417">
    <property type="entry name" value="P-loop_NTPase"/>
</dbReference>
<proteinExistence type="inferred from homology"/>
<evidence type="ECO:0000256" key="2">
    <source>
        <dbReference type="ARBA" id="ARBA00009726"/>
    </source>
</evidence>
<dbReference type="Proteomes" id="UP000663882">
    <property type="component" value="Unassembled WGS sequence"/>
</dbReference>
<dbReference type="SUPFAM" id="SSF52540">
    <property type="entry name" value="P-loop containing nucleoside triphosphate hydrolases"/>
    <property type="match status" value="1"/>
</dbReference>